<feature type="non-terminal residue" evidence="1">
    <location>
        <position position="1"/>
    </location>
</feature>
<reference evidence="1 2" key="1">
    <citation type="journal article" date="2016" name="Mol. Biol. Evol.">
        <title>Comparative Genomics of Early-Diverging Mushroom-Forming Fungi Provides Insights into the Origins of Lignocellulose Decay Capabilities.</title>
        <authorList>
            <person name="Nagy L.G."/>
            <person name="Riley R."/>
            <person name="Tritt A."/>
            <person name="Adam C."/>
            <person name="Daum C."/>
            <person name="Floudas D."/>
            <person name="Sun H."/>
            <person name="Yadav J.S."/>
            <person name="Pangilinan J."/>
            <person name="Larsson K.H."/>
            <person name="Matsuura K."/>
            <person name="Barry K."/>
            <person name="Labutti K."/>
            <person name="Kuo R."/>
            <person name="Ohm R.A."/>
            <person name="Bhattacharya S.S."/>
            <person name="Shirouzu T."/>
            <person name="Yoshinaga Y."/>
            <person name="Martin F.M."/>
            <person name="Grigoriev I.V."/>
            <person name="Hibbett D.S."/>
        </authorList>
    </citation>
    <scope>NUCLEOTIDE SEQUENCE [LARGE SCALE GENOMIC DNA]</scope>
    <source>
        <strain evidence="1 2">L-15889</strain>
    </source>
</reference>
<name>A0A165MYM9_9APHY</name>
<dbReference type="EMBL" id="KV429091">
    <property type="protein sequence ID" value="KZT66287.1"/>
    <property type="molecule type" value="Genomic_DNA"/>
</dbReference>
<evidence type="ECO:0000313" key="1">
    <source>
        <dbReference type="EMBL" id="KZT66287.1"/>
    </source>
</evidence>
<evidence type="ECO:0008006" key="3">
    <source>
        <dbReference type="Google" id="ProtNLM"/>
    </source>
</evidence>
<dbReference type="Gene3D" id="4.10.60.10">
    <property type="entry name" value="Zinc finger, CCHC-type"/>
    <property type="match status" value="1"/>
</dbReference>
<gene>
    <name evidence="1" type="ORF">DAEQUDRAFT_636968</name>
</gene>
<dbReference type="OrthoDB" id="4230923at2759"/>
<keyword evidence="2" id="KW-1185">Reference proteome</keyword>
<organism evidence="1 2">
    <name type="scientific">Daedalea quercina L-15889</name>
    <dbReference type="NCBI Taxonomy" id="1314783"/>
    <lineage>
        <taxon>Eukaryota</taxon>
        <taxon>Fungi</taxon>
        <taxon>Dikarya</taxon>
        <taxon>Basidiomycota</taxon>
        <taxon>Agaricomycotina</taxon>
        <taxon>Agaricomycetes</taxon>
        <taxon>Polyporales</taxon>
        <taxon>Fomitopsis</taxon>
    </lineage>
</organism>
<accession>A0A165MYM9</accession>
<dbReference type="AlphaFoldDB" id="A0A165MYM9"/>
<dbReference type="Proteomes" id="UP000076727">
    <property type="component" value="Unassembled WGS sequence"/>
</dbReference>
<evidence type="ECO:0000313" key="2">
    <source>
        <dbReference type="Proteomes" id="UP000076727"/>
    </source>
</evidence>
<sequence length="202" mass="23371">EGAAWLQMPENTKRFTSRFGLESVIRARYYTCLFRNVPTYFHPDSDRDLRTLEHDNEWNEHEIVAAHWIKPVNKRRPGQQRAHLIVKFSSPQRANSAIMRGVSLLGAHVMVERLAKEARRCLKCQRLEPGHLAQNCDLIIDVCGTCAQDHKTSDCTQPMQKHRCVNCNENGHPSWSRTCPAFVEATRKIQGANKLEQYRFFP</sequence>
<feature type="non-terminal residue" evidence="1">
    <location>
        <position position="202"/>
    </location>
</feature>
<protein>
    <recommendedName>
        <fullName evidence="3">CCHC-type domain-containing protein</fullName>
    </recommendedName>
</protein>
<proteinExistence type="predicted"/>